<sequence length="185" mass="20340">MKSILKFGAYLFLLMSVACASSKDQSSPEAIAALDKMIQNQQFQIDANWAQPMASQGLNSIANAGLLPFGSTASRIDISGSGGYLRMVGDSVEADLPFFGERQLGGFYNQNKAGIKFEGIPRDFSVSPNKKDSGKTMRFNISNESENYQVIAQLYPNGNARLTVSSSHRTNIWYQGDLSEYQKKE</sequence>
<name>A0A6G7J1E0_9FLAO</name>
<organism evidence="2 3">
    <name type="scientific">Flagellimonas oceani</name>
    <dbReference type="NCBI Taxonomy" id="2698672"/>
    <lineage>
        <taxon>Bacteria</taxon>
        <taxon>Pseudomonadati</taxon>
        <taxon>Bacteroidota</taxon>
        <taxon>Flavobacteriia</taxon>
        <taxon>Flavobacteriales</taxon>
        <taxon>Flavobacteriaceae</taxon>
        <taxon>Flagellimonas</taxon>
    </lineage>
</organism>
<dbReference type="EMBL" id="CP049616">
    <property type="protein sequence ID" value="QII44586.1"/>
    <property type="molecule type" value="Genomic_DNA"/>
</dbReference>
<dbReference type="PROSITE" id="PS51257">
    <property type="entry name" value="PROKAR_LIPOPROTEIN"/>
    <property type="match status" value="1"/>
</dbReference>
<dbReference type="KEGG" id="mut:GVT53_07810"/>
<dbReference type="Gene3D" id="2.40.128.410">
    <property type="match status" value="1"/>
</dbReference>
<evidence type="ECO:0000313" key="3">
    <source>
        <dbReference type="Proteomes" id="UP000502928"/>
    </source>
</evidence>
<gene>
    <name evidence="2" type="ORF">GVT53_07810</name>
</gene>
<dbReference type="AlphaFoldDB" id="A0A6G7J1E0"/>
<reference evidence="2 3" key="1">
    <citation type="submission" date="2020-02" db="EMBL/GenBank/DDBJ databases">
        <title>Complete genome of Muricauda sp. 501str8.</title>
        <authorList>
            <person name="Dong B."/>
            <person name="Zhu S."/>
            <person name="Yang J."/>
            <person name="Chen J."/>
        </authorList>
    </citation>
    <scope>NUCLEOTIDE SEQUENCE [LARGE SCALE GENOMIC DNA]</scope>
    <source>
        <strain evidence="2 3">501str8</strain>
    </source>
</reference>
<dbReference type="InterPro" id="IPR025347">
    <property type="entry name" value="DUF4251"/>
</dbReference>
<dbReference type="Pfam" id="PF14059">
    <property type="entry name" value="DUF4251"/>
    <property type="match status" value="1"/>
</dbReference>
<evidence type="ECO:0000256" key="1">
    <source>
        <dbReference type="SAM" id="SignalP"/>
    </source>
</evidence>
<keyword evidence="1" id="KW-0732">Signal</keyword>
<dbReference type="RefSeq" id="WP_166248120.1">
    <property type="nucleotide sequence ID" value="NZ_CP049616.1"/>
</dbReference>
<feature type="chain" id="PRO_5026133327" evidence="1">
    <location>
        <begin position="21"/>
        <end position="185"/>
    </location>
</feature>
<dbReference type="Proteomes" id="UP000502928">
    <property type="component" value="Chromosome"/>
</dbReference>
<accession>A0A6G7J1E0</accession>
<protein>
    <submittedName>
        <fullName evidence="2">DUF4251 domain-containing protein</fullName>
    </submittedName>
</protein>
<feature type="signal peptide" evidence="1">
    <location>
        <begin position="1"/>
        <end position="20"/>
    </location>
</feature>
<keyword evidence="3" id="KW-1185">Reference proteome</keyword>
<proteinExistence type="predicted"/>
<evidence type="ECO:0000313" key="2">
    <source>
        <dbReference type="EMBL" id="QII44586.1"/>
    </source>
</evidence>